<feature type="domain" description="Peptidoglycan hydrolase PcsB coiled-coil" evidence="6">
    <location>
        <begin position="105"/>
        <end position="173"/>
    </location>
</feature>
<dbReference type="CDD" id="cd12797">
    <property type="entry name" value="M23_peptidase"/>
    <property type="match status" value="1"/>
</dbReference>
<dbReference type="InterPro" id="IPR011055">
    <property type="entry name" value="Dup_hybrid_motif"/>
</dbReference>
<evidence type="ECO:0000256" key="4">
    <source>
        <dbReference type="SAM" id="SignalP"/>
    </source>
</evidence>
<evidence type="ECO:0000256" key="1">
    <source>
        <dbReference type="ARBA" id="ARBA00022729"/>
    </source>
</evidence>
<dbReference type="InterPro" id="IPR016047">
    <property type="entry name" value="M23ase_b-sheet_dom"/>
</dbReference>
<reference evidence="7" key="2">
    <citation type="journal article" date="2021" name="PeerJ">
        <title>Extensive microbial diversity within the chicken gut microbiome revealed by metagenomics and culture.</title>
        <authorList>
            <person name="Gilroy R."/>
            <person name="Ravi A."/>
            <person name="Getino M."/>
            <person name="Pursley I."/>
            <person name="Horton D.L."/>
            <person name="Alikhan N.F."/>
            <person name="Baker D."/>
            <person name="Gharbi K."/>
            <person name="Hall N."/>
            <person name="Watson M."/>
            <person name="Adriaenssens E.M."/>
            <person name="Foster-Nyarko E."/>
            <person name="Jarju S."/>
            <person name="Secka A."/>
            <person name="Antonio M."/>
            <person name="Oren A."/>
            <person name="Chaudhuri R.R."/>
            <person name="La Ragione R."/>
            <person name="Hildebrand F."/>
            <person name="Pallen M.J."/>
        </authorList>
    </citation>
    <scope>NUCLEOTIDE SEQUENCE</scope>
    <source>
        <strain evidence="7">CHK123-3438</strain>
    </source>
</reference>
<evidence type="ECO:0000259" key="6">
    <source>
        <dbReference type="Pfam" id="PF24568"/>
    </source>
</evidence>
<keyword evidence="2" id="KW-0175">Coiled coil</keyword>
<dbReference type="EMBL" id="DVKS01000205">
    <property type="protein sequence ID" value="HIT42888.1"/>
    <property type="molecule type" value="Genomic_DNA"/>
</dbReference>
<name>A0A9D1GKP0_9FIRM</name>
<feature type="domain" description="M23ase beta-sheet core" evidence="5">
    <location>
        <begin position="300"/>
        <end position="394"/>
    </location>
</feature>
<dbReference type="PANTHER" id="PTHR21666">
    <property type="entry name" value="PEPTIDASE-RELATED"/>
    <property type="match status" value="1"/>
</dbReference>
<dbReference type="Pfam" id="PF01551">
    <property type="entry name" value="Peptidase_M23"/>
    <property type="match status" value="1"/>
</dbReference>
<feature type="signal peptide" evidence="4">
    <location>
        <begin position="1"/>
        <end position="26"/>
    </location>
</feature>
<evidence type="ECO:0000259" key="5">
    <source>
        <dbReference type="Pfam" id="PF01551"/>
    </source>
</evidence>
<sequence length="400" mass="43465">MKIKLKGGLAAAGVLLLLCLSFPAYGTKKELEAEKEKISVIEEEKKKVEDTLKNLEGQKADTESYVRQLDQEMAAISSQLEELSGQIADKESEIAVTQEELSAAQEAEVQQYDAMKLRIKYMYEKGDTTFIDLILESKSISQLLNRAEYISQISQYDRQMLDEYAATRQTIADNEAKLESERADLLALQESTQAKHNSVEELLAAKEEQLKSYETQIASAQSQINAYEQDLAAQESKIRQIEEEMQKAEEEARKKAESSGTSYTVKSLGNTKFIWPCPSSSRITSAFGGRESPTEGASSNHQGIDIGASTGSDIVAAADGVVTIATYSASAGNYVMLSHGGGVSTVYMHCSSLNVSEGQSVTQGQVIAKVGSTGYSTGPHLHFGIRSGGSYVNPSNYVSP</sequence>
<dbReference type="SUPFAM" id="SSF51261">
    <property type="entry name" value="Duplicated hybrid motif"/>
    <property type="match status" value="1"/>
</dbReference>
<dbReference type="Gene3D" id="6.10.250.3150">
    <property type="match status" value="1"/>
</dbReference>
<evidence type="ECO:0000256" key="3">
    <source>
        <dbReference type="SAM" id="MobiDB-lite"/>
    </source>
</evidence>
<dbReference type="Proteomes" id="UP000886860">
    <property type="component" value="Unassembled WGS sequence"/>
</dbReference>
<organism evidence="7 8">
    <name type="scientific">Candidatus Caccovicinus merdipullorum</name>
    <dbReference type="NCBI Taxonomy" id="2840724"/>
    <lineage>
        <taxon>Bacteria</taxon>
        <taxon>Bacillati</taxon>
        <taxon>Bacillota</taxon>
        <taxon>Clostridia</taxon>
        <taxon>Eubacteriales</taxon>
        <taxon>Candidatus Caccovicinus</taxon>
    </lineage>
</organism>
<dbReference type="Gene3D" id="2.70.70.10">
    <property type="entry name" value="Glucose Permease (Domain IIA)"/>
    <property type="match status" value="1"/>
</dbReference>
<dbReference type="InterPro" id="IPR057309">
    <property type="entry name" value="PcsB_CC"/>
</dbReference>
<dbReference type="AlphaFoldDB" id="A0A9D1GKP0"/>
<evidence type="ECO:0000313" key="7">
    <source>
        <dbReference type="EMBL" id="HIT42888.1"/>
    </source>
</evidence>
<evidence type="ECO:0000313" key="8">
    <source>
        <dbReference type="Proteomes" id="UP000886860"/>
    </source>
</evidence>
<feature type="coiled-coil region" evidence="2">
    <location>
        <begin position="171"/>
        <end position="258"/>
    </location>
</feature>
<proteinExistence type="predicted"/>
<feature type="region of interest" description="Disordered" evidence="3">
    <location>
        <begin position="285"/>
        <end position="304"/>
    </location>
</feature>
<comment type="caution">
    <text evidence="7">The sequence shown here is derived from an EMBL/GenBank/DDBJ whole genome shotgun (WGS) entry which is preliminary data.</text>
</comment>
<feature type="chain" id="PRO_5039610152" evidence="4">
    <location>
        <begin position="27"/>
        <end position="400"/>
    </location>
</feature>
<reference evidence="7" key="1">
    <citation type="submission" date="2020-10" db="EMBL/GenBank/DDBJ databases">
        <authorList>
            <person name="Gilroy R."/>
        </authorList>
    </citation>
    <scope>NUCLEOTIDE SEQUENCE</scope>
    <source>
        <strain evidence="7">CHK123-3438</strain>
    </source>
</reference>
<protein>
    <submittedName>
        <fullName evidence="7">Peptidoglycan DD-metalloendopeptidase family protein</fullName>
    </submittedName>
</protein>
<dbReference type="Pfam" id="PF24568">
    <property type="entry name" value="CC_PcsB"/>
    <property type="match status" value="1"/>
</dbReference>
<dbReference type="InterPro" id="IPR050570">
    <property type="entry name" value="Cell_wall_metabolism_enzyme"/>
</dbReference>
<feature type="coiled-coil region" evidence="2">
    <location>
        <begin position="31"/>
        <end position="107"/>
    </location>
</feature>
<dbReference type="GO" id="GO:0004222">
    <property type="term" value="F:metalloendopeptidase activity"/>
    <property type="evidence" value="ECO:0007669"/>
    <property type="project" value="TreeGrafter"/>
</dbReference>
<accession>A0A9D1GKP0</accession>
<keyword evidence="1 4" id="KW-0732">Signal</keyword>
<dbReference type="PANTHER" id="PTHR21666:SF270">
    <property type="entry name" value="MUREIN HYDROLASE ACTIVATOR ENVC"/>
    <property type="match status" value="1"/>
</dbReference>
<gene>
    <name evidence="7" type="ORF">IAB60_12475</name>
</gene>
<evidence type="ECO:0000256" key="2">
    <source>
        <dbReference type="SAM" id="Coils"/>
    </source>
</evidence>